<proteinExistence type="predicted"/>
<evidence type="ECO:0000313" key="1">
    <source>
        <dbReference type="EMBL" id="MDG4717349.1"/>
    </source>
</evidence>
<protein>
    <submittedName>
        <fullName evidence="1">Uncharacterized protein</fullName>
    </submittedName>
</protein>
<evidence type="ECO:0000313" key="2">
    <source>
        <dbReference type="Proteomes" id="UP001529085"/>
    </source>
</evidence>
<organism evidence="1 2">
    <name type="scientific">Winogradskyella marincola</name>
    <dbReference type="NCBI Taxonomy" id="3037795"/>
    <lineage>
        <taxon>Bacteria</taxon>
        <taxon>Pseudomonadati</taxon>
        <taxon>Bacteroidota</taxon>
        <taxon>Flavobacteriia</taxon>
        <taxon>Flavobacteriales</taxon>
        <taxon>Flavobacteriaceae</taxon>
        <taxon>Winogradskyella</taxon>
    </lineage>
</organism>
<keyword evidence="2" id="KW-1185">Reference proteome</keyword>
<accession>A0ABT6G5N4</accession>
<reference evidence="1 2" key="1">
    <citation type="submission" date="2023-03" db="EMBL/GenBank/DDBJ databases">
        <title>Strain YYF002 represents a novel species in the genus Winogradskyella isolated from seawater.</title>
        <authorList>
            <person name="Fu Z.-Y."/>
        </authorList>
    </citation>
    <scope>NUCLEOTIDE SEQUENCE [LARGE SCALE GENOMIC DNA]</scope>
    <source>
        <strain evidence="1 2">YYF002</strain>
    </source>
</reference>
<dbReference type="EMBL" id="JARSBN010000022">
    <property type="protein sequence ID" value="MDG4717349.1"/>
    <property type="molecule type" value="Genomic_DNA"/>
</dbReference>
<sequence length="114" mass="13112">MNIFTRNKELNFSVENIESLTKSVTELKDVLTKIGTSVGQQELTNVLASAMKKNSKLFKKYVLTNELFGGAGALWELYCGNENLQSEFQNKFNNFCRDLIKIGIKNRRIKQVMW</sequence>
<dbReference type="Proteomes" id="UP001529085">
    <property type="component" value="Unassembled WGS sequence"/>
</dbReference>
<name>A0ABT6G5N4_9FLAO</name>
<gene>
    <name evidence="1" type="ORF">P7122_15805</name>
</gene>
<dbReference type="RefSeq" id="WP_278006769.1">
    <property type="nucleotide sequence ID" value="NZ_JARSBN010000022.1"/>
</dbReference>
<comment type="caution">
    <text evidence="1">The sequence shown here is derived from an EMBL/GenBank/DDBJ whole genome shotgun (WGS) entry which is preliminary data.</text>
</comment>